<accession>A0A6V7XYE6</accession>
<dbReference type="Gene3D" id="3.90.550.10">
    <property type="entry name" value="Spore Coat Polysaccharide Biosynthesis Protein SpsA, Chain A"/>
    <property type="match status" value="1"/>
</dbReference>
<dbReference type="OrthoDB" id="532420at2759"/>
<dbReference type="InterPro" id="IPR029044">
    <property type="entry name" value="Nucleotide-diphossugar_trans"/>
</dbReference>
<comment type="caution">
    <text evidence="1">The sequence shown here is derived from an EMBL/GenBank/DDBJ whole genome shotgun (WGS) entry which is preliminary data.</text>
</comment>
<dbReference type="AlphaFoldDB" id="A0A6V7XYE6"/>
<organism evidence="1 2">
    <name type="scientific">Meloidogyne enterolobii</name>
    <name type="common">Root-knot nematode worm</name>
    <name type="synonym">Meloidogyne mayaguensis</name>
    <dbReference type="NCBI Taxonomy" id="390850"/>
    <lineage>
        <taxon>Eukaryota</taxon>
        <taxon>Metazoa</taxon>
        <taxon>Ecdysozoa</taxon>
        <taxon>Nematoda</taxon>
        <taxon>Chromadorea</taxon>
        <taxon>Rhabditida</taxon>
        <taxon>Tylenchina</taxon>
        <taxon>Tylenchomorpha</taxon>
        <taxon>Tylenchoidea</taxon>
        <taxon>Meloidogynidae</taxon>
        <taxon>Meloidogyninae</taxon>
        <taxon>Meloidogyne</taxon>
    </lineage>
</organism>
<proteinExistence type="predicted"/>
<evidence type="ECO:0000313" key="1">
    <source>
        <dbReference type="EMBL" id="CAD2204338.1"/>
    </source>
</evidence>
<dbReference type="Proteomes" id="UP000580250">
    <property type="component" value="Unassembled WGS sequence"/>
</dbReference>
<reference evidence="1 2" key="1">
    <citation type="submission" date="2020-08" db="EMBL/GenBank/DDBJ databases">
        <authorList>
            <person name="Koutsovoulos G."/>
            <person name="Danchin GJ E."/>
        </authorList>
    </citation>
    <scope>NUCLEOTIDE SEQUENCE [LARGE SCALE GENOMIC DNA]</scope>
</reference>
<dbReference type="EMBL" id="CAJEWN010002574">
    <property type="protein sequence ID" value="CAD2204338.1"/>
    <property type="molecule type" value="Genomic_DNA"/>
</dbReference>
<sequence>MVWQVPREEEFSPLKNPDSAGVDCLSTCIRDFTSVNGNVIREMVKEFCKKE</sequence>
<evidence type="ECO:0000313" key="2">
    <source>
        <dbReference type="Proteomes" id="UP000580250"/>
    </source>
</evidence>
<gene>
    <name evidence="1" type="ORF">MENT_LOCUS58070</name>
</gene>
<dbReference type="SUPFAM" id="SSF53448">
    <property type="entry name" value="Nucleotide-diphospho-sugar transferases"/>
    <property type="match status" value="1"/>
</dbReference>
<protein>
    <submittedName>
        <fullName evidence="1">Uncharacterized protein</fullName>
    </submittedName>
</protein>
<name>A0A6V7XYE6_MELEN</name>